<organism evidence="6 7">
    <name type="scientific">Deinococcus koreensis</name>
    <dbReference type="NCBI Taxonomy" id="2054903"/>
    <lineage>
        <taxon>Bacteria</taxon>
        <taxon>Thermotogati</taxon>
        <taxon>Deinococcota</taxon>
        <taxon>Deinococci</taxon>
        <taxon>Deinococcales</taxon>
        <taxon>Deinococcaceae</taxon>
        <taxon>Deinococcus</taxon>
    </lineage>
</organism>
<dbReference type="Proteomes" id="UP000236379">
    <property type="component" value="Unassembled WGS sequence"/>
</dbReference>
<dbReference type="PANTHER" id="PTHR43498">
    <property type="entry name" value="FERREDOXIN:COB-COM HETERODISULFIDE REDUCTASE SUBUNIT A"/>
    <property type="match status" value="1"/>
</dbReference>
<keyword evidence="2" id="KW-0479">Metal-binding</keyword>
<dbReference type="EMBL" id="PPPD01000001">
    <property type="protein sequence ID" value="PNY82494.1"/>
    <property type="molecule type" value="Genomic_DNA"/>
</dbReference>
<dbReference type="RefSeq" id="WP_103312926.1">
    <property type="nucleotide sequence ID" value="NZ_PPPD01000001.1"/>
</dbReference>
<sequence>MTLPYRTLEQSWDVIVAGGGTAGAIAGIAAARAGARVLVVEAQGSLGGTGTNAWVTPLMRNVSSGENLNRGLTDDLKARLHARGDGATDPGGNDNWFNPEGMKFVLEGMLLEAGGEVLYHTHVVGPLMAEGAEGGRQKAEGEGHMTIHSLVIHNKGGLQALRASVFIDATGDADVAALSGVPMTGGDEDGVHQAMSLRFTLAGVDTARLREFLNAHGQWQDSPQFMHFWMVWGKKSSLEGLFRRAVAEGVLLERDGDYFQGFSVPGRPGEISFNCPRIRGDLHDGADPWQLSAAQVDGRQAIDRLTAFCRRYLPGCEAAFIGVVAPMVGIRESRRIVGEYTLTLDDILDCAHFPDSICRNHYPVDIHNVRDGAKLLHEREGTAPYFAADAYHEIPYRCIVPRGIRNLLVPGRAASSTFEAQSSIRVQQNCHTMGEAAGIAAAWAAQAGGSVREVDVAALQGEMRRLGGRV</sequence>
<dbReference type="GO" id="GO:0016491">
    <property type="term" value="F:oxidoreductase activity"/>
    <property type="evidence" value="ECO:0007669"/>
    <property type="project" value="UniProtKB-KW"/>
</dbReference>
<evidence type="ECO:0000313" key="6">
    <source>
        <dbReference type="EMBL" id="PNY82494.1"/>
    </source>
</evidence>
<evidence type="ECO:0000256" key="5">
    <source>
        <dbReference type="ARBA" id="ARBA00023014"/>
    </source>
</evidence>
<dbReference type="InterPro" id="IPR039650">
    <property type="entry name" value="HdrA-like"/>
</dbReference>
<dbReference type="Gene3D" id="3.50.50.60">
    <property type="entry name" value="FAD/NAD(P)-binding domain"/>
    <property type="match status" value="1"/>
</dbReference>
<accession>A0A2K3V141</accession>
<keyword evidence="7" id="KW-1185">Reference proteome</keyword>
<dbReference type="SUPFAM" id="SSF51905">
    <property type="entry name" value="FAD/NAD(P)-binding domain"/>
    <property type="match status" value="1"/>
</dbReference>
<dbReference type="OrthoDB" id="9777740at2"/>
<keyword evidence="3" id="KW-0560">Oxidoreductase</keyword>
<keyword evidence="5" id="KW-0411">Iron-sulfur</keyword>
<keyword evidence="1" id="KW-0004">4Fe-4S</keyword>
<name>A0A2K3V141_9DEIO</name>
<evidence type="ECO:0000256" key="4">
    <source>
        <dbReference type="ARBA" id="ARBA00023004"/>
    </source>
</evidence>
<keyword evidence="4" id="KW-0408">Iron</keyword>
<protein>
    <submittedName>
        <fullName evidence="6">FAD-binding dehydrogenase</fullName>
    </submittedName>
</protein>
<evidence type="ECO:0000256" key="3">
    <source>
        <dbReference type="ARBA" id="ARBA00023002"/>
    </source>
</evidence>
<comment type="caution">
    <text evidence="6">The sequence shown here is derived from an EMBL/GenBank/DDBJ whole genome shotgun (WGS) entry which is preliminary data.</text>
</comment>
<dbReference type="InterPro" id="IPR036188">
    <property type="entry name" value="FAD/NAD-bd_sf"/>
</dbReference>
<evidence type="ECO:0000256" key="2">
    <source>
        <dbReference type="ARBA" id="ARBA00022723"/>
    </source>
</evidence>
<reference evidence="6 7" key="1">
    <citation type="submission" date="2018-01" db="EMBL/GenBank/DDBJ databases">
        <title>Deinococcus koreensis sp. nov., a radiation-resistant bacterium isolated from river water.</title>
        <authorList>
            <person name="Choi A."/>
        </authorList>
    </citation>
    <scope>NUCLEOTIDE SEQUENCE [LARGE SCALE GENOMIC DNA]</scope>
    <source>
        <strain evidence="6 7">SJW1-2</strain>
    </source>
</reference>
<proteinExistence type="predicted"/>
<dbReference type="GO" id="GO:0051539">
    <property type="term" value="F:4 iron, 4 sulfur cluster binding"/>
    <property type="evidence" value="ECO:0007669"/>
    <property type="project" value="UniProtKB-KW"/>
</dbReference>
<dbReference type="Pfam" id="PF12831">
    <property type="entry name" value="FAD_oxidored"/>
    <property type="match status" value="1"/>
</dbReference>
<evidence type="ECO:0000313" key="7">
    <source>
        <dbReference type="Proteomes" id="UP000236379"/>
    </source>
</evidence>
<dbReference type="GO" id="GO:0046872">
    <property type="term" value="F:metal ion binding"/>
    <property type="evidence" value="ECO:0007669"/>
    <property type="project" value="UniProtKB-KW"/>
</dbReference>
<evidence type="ECO:0000256" key="1">
    <source>
        <dbReference type="ARBA" id="ARBA00022485"/>
    </source>
</evidence>
<gene>
    <name evidence="6" type="ORF">CVO96_15065</name>
</gene>
<dbReference type="PANTHER" id="PTHR43498:SF1">
    <property type="entry name" value="COB--COM HETERODISULFIDE REDUCTASE IRON-SULFUR SUBUNIT A"/>
    <property type="match status" value="1"/>
</dbReference>
<dbReference type="AlphaFoldDB" id="A0A2K3V141"/>